<sequence length="246" mass="27734">MHSPKYLCASSTSQVVSQPTIDKGRPYIVLNNDGISDRCLLANRSSEQLPFDSSELHNHLLASVEGVHKQFLLQIQLNRYVYAALSARGQGIEPLPYHDRLAITVPSILLRTIEFNHRSIEFQKVNHISGIPICAFKVEKLFINYPGVFINELKAKAKATQARDLDLEEWTQIKIAVNGRARMKPPLPVEYFGNLVLWAYHPRLRVKEVERLLTTGGGEGGEEFESNGAGREQWQQSGYAWVVHGT</sequence>
<organism evidence="1 2">
    <name type="scientific">Stephania cephalantha</name>
    <dbReference type="NCBI Taxonomy" id="152367"/>
    <lineage>
        <taxon>Eukaryota</taxon>
        <taxon>Viridiplantae</taxon>
        <taxon>Streptophyta</taxon>
        <taxon>Embryophyta</taxon>
        <taxon>Tracheophyta</taxon>
        <taxon>Spermatophyta</taxon>
        <taxon>Magnoliopsida</taxon>
        <taxon>Ranunculales</taxon>
        <taxon>Menispermaceae</taxon>
        <taxon>Menispermoideae</taxon>
        <taxon>Cissampelideae</taxon>
        <taxon>Stephania</taxon>
    </lineage>
</organism>
<dbReference type="Gene3D" id="3.30.559.10">
    <property type="entry name" value="Chloramphenicol acetyltransferase-like domain"/>
    <property type="match status" value="1"/>
</dbReference>
<dbReference type="InterPro" id="IPR023213">
    <property type="entry name" value="CAT-like_dom_sf"/>
</dbReference>
<name>A0AAP0JI97_9MAGN</name>
<accession>A0AAP0JI97</accession>
<proteinExistence type="predicted"/>
<evidence type="ECO:0000313" key="1">
    <source>
        <dbReference type="EMBL" id="KAK9133382.1"/>
    </source>
</evidence>
<comment type="caution">
    <text evidence="1">The sequence shown here is derived from an EMBL/GenBank/DDBJ whole genome shotgun (WGS) entry which is preliminary data.</text>
</comment>
<evidence type="ECO:0000313" key="2">
    <source>
        <dbReference type="Proteomes" id="UP001419268"/>
    </source>
</evidence>
<keyword evidence="2" id="KW-1185">Reference proteome</keyword>
<reference evidence="1 2" key="1">
    <citation type="submission" date="2024-01" db="EMBL/GenBank/DDBJ databases">
        <title>Genome assemblies of Stephania.</title>
        <authorList>
            <person name="Yang L."/>
        </authorList>
    </citation>
    <scope>NUCLEOTIDE SEQUENCE [LARGE SCALE GENOMIC DNA]</scope>
    <source>
        <strain evidence="1">JXDWG</strain>
        <tissue evidence="1">Leaf</tissue>
    </source>
</reference>
<protein>
    <submittedName>
        <fullName evidence="1">Uncharacterized protein</fullName>
    </submittedName>
</protein>
<gene>
    <name evidence="1" type="ORF">Scep_012910</name>
</gene>
<dbReference type="Proteomes" id="UP001419268">
    <property type="component" value="Unassembled WGS sequence"/>
</dbReference>
<dbReference type="AlphaFoldDB" id="A0AAP0JI97"/>
<dbReference type="Pfam" id="PF02458">
    <property type="entry name" value="Transferase"/>
    <property type="match status" value="1"/>
</dbReference>
<dbReference type="EMBL" id="JBBNAG010000005">
    <property type="protein sequence ID" value="KAK9133382.1"/>
    <property type="molecule type" value="Genomic_DNA"/>
</dbReference>